<dbReference type="AlphaFoldDB" id="A0A0N7LNY4"/>
<proteinExistence type="predicted"/>
<reference evidence="2" key="1">
    <citation type="submission" date="2015-09" db="EMBL/GenBank/DDBJ databases">
        <authorList>
            <person name="Rodrigo-Torres L."/>
            <person name="Arahal D.R."/>
        </authorList>
    </citation>
    <scope>NUCLEOTIDE SEQUENCE [LARGE SCALE GENOMIC DNA]</scope>
    <source>
        <strain evidence="2">CECT 4293</strain>
    </source>
</reference>
<protein>
    <submittedName>
        <fullName evidence="1">Uncharacterized protein</fullName>
    </submittedName>
</protein>
<sequence length="119" mass="13176">MASLPVCDFDPVFIIDHAAIVTEIKFVDFDVPTFSNGKDAERIPVPAGHHFHAFYHRCGAVLLGAAGWAVDRQLLVPSTCPGSEHPQVRQTTKVVYVQVRDENIGNFIQCISTGNDVRW</sequence>
<dbReference type="Proteomes" id="UP000050786">
    <property type="component" value="Unassembled WGS sequence"/>
</dbReference>
<accession>A0A0N7LNY4</accession>
<name>A0A0N7LNY4_9RHOB</name>
<gene>
    <name evidence="1" type="ORF">RUM4293_02603</name>
</gene>
<organism evidence="1 2">
    <name type="scientific">Ruegeria atlantica</name>
    <dbReference type="NCBI Taxonomy" id="81569"/>
    <lineage>
        <taxon>Bacteria</taxon>
        <taxon>Pseudomonadati</taxon>
        <taxon>Pseudomonadota</taxon>
        <taxon>Alphaproteobacteria</taxon>
        <taxon>Rhodobacterales</taxon>
        <taxon>Roseobacteraceae</taxon>
        <taxon>Ruegeria</taxon>
    </lineage>
</organism>
<evidence type="ECO:0000313" key="1">
    <source>
        <dbReference type="EMBL" id="CUH43708.1"/>
    </source>
</evidence>
<keyword evidence="2" id="KW-1185">Reference proteome</keyword>
<evidence type="ECO:0000313" key="2">
    <source>
        <dbReference type="Proteomes" id="UP000050786"/>
    </source>
</evidence>
<dbReference type="EMBL" id="CYPS01000040">
    <property type="protein sequence ID" value="CUH43708.1"/>
    <property type="molecule type" value="Genomic_DNA"/>
</dbReference>